<evidence type="ECO:0000313" key="3">
    <source>
        <dbReference type="Proteomes" id="UP000468388"/>
    </source>
</evidence>
<feature type="chain" id="PRO_5026676318" evidence="1">
    <location>
        <begin position="20"/>
        <end position="339"/>
    </location>
</feature>
<evidence type="ECO:0000256" key="1">
    <source>
        <dbReference type="SAM" id="SignalP"/>
    </source>
</evidence>
<dbReference type="RefSeq" id="WP_157299351.1">
    <property type="nucleotide sequence ID" value="NZ_BAAAZB010000010.1"/>
</dbReference>
<dbReference type="Proteomes" id="UP000468388">
    <property type="component" value="Unassembled WGS sequence"/>
</dbReference>
<sequence length="339" mass="37623">MKTVSCLLLLGFFATVTHAQHKISLTTSDNKAPSGMDISGIQVINAVSDSSLLGYVQTGMLNRWGEAVADKPLTIFLQSYVDEQYKSIYKKDAPQLLWVIQELHINERTFSMSEKGFVRLKANAFAGNETFKWITQIDTVLVMSGLDVTHKHGDHIAEALQLLLQASLASKQPDSPAYPVSEIKEKAMQRYRKPALEEKTHEDGIYMTFEAFINDTPSFINVAYDSNTKHFYYKDSTGKRIYVDKFWGLRREGMAFKQYEGKLIPIEQKQNAIVLTDYLPNARRKNNVILGSMIGGGLIGGAIAGAASGGTLPTVDLPYIKKKAPLATGVDIETGEFTL</sequence>
<gene>
    <name evidence="2" type="ORF">GO495_09010</name>
</gene>
<dbReference type="OrthoDB" id="662107at2"/>
<keyword evidence="1" id="KW-0732">Signal</keyword>
<reference evidence="2 3" key="1">
    <citation type="submission" date="2019-12" db="EMBL/GenBank/DDBJ databases">
        <title>The draft genomic sequence of strain Chitinophaga oryziterrae JCM 16595.</title>
        <authorList>
            <person name="Zhang X."/>
        </authorList>
    </citation>
    <scope>NUCLEOTIDE SEQUENCE [LARGE SCALE GENOMIC DNA]</scope>
    <source>
        <strain evidence="2 3">JCM 16595</strain>
    </source>
</reference>
<dbReference type="EMBL" id="WRXO01000002">
    <property type="protein sequence ID" value="MVT40715.1"/>
    <property type="molecule type" value="Genomic_DNA"/>
</dbReference>
<name>A0A6N8J619_9BACT</name>
<protein>
    <submittedName>
        <fullName evidence="2">Uncharacterized protein</fullName>
    </submittedName>
</protein>
<dbReference type="AlphaFoldDB" id="A0A6N8J619"/>
<comment type="caution">
    <text evidence="2">The sequence shown here is derived from an EMBL/GenBank/DDBJ whole genome shotgun (WGS) entry which is preliminary data.</text>
</comment>
<feature type="signal peptide" evidence="1">
    <location>
        <begin position="1"/>
        <end position="19"/>
    </location>
</feature>
<keyword evidence="3" id="KW-1185">Reference proteome</keyword>
<organism evidence="2 3">
    <name type="scientific">Chitinophaga oryziterrae</name>
    <dbReference type="NCBI Taxonomy" id="1031224"/>
    <lineage>
        <taxon>Bacteria</taxon>
        <taxon>Pseudomonadati</taxon>
        <taxon>Bacteroidota</taxon>
        <taxon>Chitinophagia</taxon>
        <taxon>Chitinophagales</taxon>
        <taxon>Chitinophagaceae</taxon>
        <taxon>Chitinophaga</taxon>
    </lineage>
</organism>
<accession>A0A6N8J619</accession>
<proteinExistence type="predicted"/>
<evidence type="ECO:0000313" key="2">
    <source>
        <dbReference type="EMBL" id="MVT40715.1"/>
    </source>
</evidence>